<dbReference type="Gene3D" id="2.30.42.60">
    <property type="match status" value="1"/>
</dbReference>
<evidence type="ECO:0000256" key="1">
    <source>
        <dbReference type="ARBA" id="ARBA00001772"/>
    </source>
</evidence>
<comment type="catalytic activity">
    <reaction evidence="1">
        <text>Acts on substrates that are at least partially unfolded. The cleavage site P1 residue is normally between a pair of hydrophobic residues, such as Val-|-Val.</text>
        <dbReference type="EC" id="3.4.21.107"/>
    </reaction>
</comment>
<dbReference type="PANTHER" id="PTHR22939:SF130">
    <property type="entry name" value="PERIPLASMIC SERINE ENDOPROTEASE DEGP-LIKE-RELATED"/>
    <property type="match status" value="1"/>
</dbReference>
<keyword evidence="9" id="KW-0574">Periplasm</keyword>
<evidence type="ECO:0000256" key="5">
    <source>
        <dbReference type="ARBA" id="ARBA00013958"/>
    </source>
</evidence>
<dbReference type="PROSITE" id="PS50106">
    <property type="entry name" value="PDZ"/>
    <property type="match status" value="2"/>
</dbReference>
<dbReference type="FunFam" id="2.40.10.120:FF:000007">
    <property type="entry name" value="Periplasmic serine endoprotease DegP-like"/>
    <property type="match status" value="1"/>
</dbReference>
<organism evidence="15">
    <name type="scientific">hydrothermal vent metagenome</name>
    <dbReference type="NCBI Taxonomy" id="652676"/>
    <lineage>
        <taxon>unclassified sequences</taxon>
        <taxon>metagenomes</taxon>
        <taxon>ecological metagenomes</taxon>
    </lineage>
</organism>
<dbReference type="GO" id="GO:0004252">
    <property type="term" value="F:serine-type endopeptidase activity"/>
    <property type="evidence" value="ECO:0007669"/>
    <property type="project" value="InterPro"/>
</dbReference>
<keyword evidence="10" id="KW-0378">Hydrolase</keyword>
<dbReference type="PANTHER" id="PTHR22939">
    <property type="entry name" value="SERINE PROTEASE FAMILY S1C HTRA-RELATED"/>
    <property type="match status" value="1"/>
</dbReference>
<keyword evidence="12" id="KW-0346">Stress response</keyword>
<dbReference type="InterPro" id="IPR001478">
    <property type="entry name" value="PDZ"/>
</dbReference>
<comment type="similarity">
    <text evidence="3">Belongs to the peptidase S1C family.</text>
</comment>
<sequence length="489" mass="52800">MKKPTLFASLLVGVLFIIQPVVVWAESSAKPSASLAASFGLPDFVTLVEENHQVVVNISTTKEVTKQSQLHPQFKGLPDEMLRYFFGVPQSKLDEFRGGNRSTPKSMPKKRPHSLGSGFIISKDGYILTNHHVVEGADEIIVTMRDRKELKAEVIGSDKRTDVALLKVKASDLPFAKIGSRKNLKVGQWVLAIGEPFGLDYTVTHGIISALGRALPNDTYVPFIQTDVPINPGNSGGPLFNLAGEVVGINSQIYSSSGGAMGLSFSIPIDIAMNVVEQLKANGEVVRGYLGVLIQEVTSDLSKSFGLERPNGALVGEVYPDTPAEKAGIQAGDIILTFDGKSIHKSADLPPLVGITTINKLVKVKILRQGELEELEVALAALDSEDQMVTDKKSHSGNHPLGANVEDLDQATLRDLKIPFGVGIRSVFGDPAESAGLRQGDVLVTIDFKPVKSVKALKKLLKSLPKNRSLPVRVIREGRSLFLPLILKD</sequence>
<dbReference type="NCBIfam" id="TIGR02037">
    <property type="entry name" value="degP_htrA_DO"/>
    <property type="match status" value="1"/>
</dbReference>
<evidence type="ECO:0000256" key="12">
    <source>
        <dbReference type="ARBA" id="ARBA00023016"/>
    </source>
</evidence>
<evidence type="ECO:0000256" key="2">
    <source>
        <dbReference type="ARBA" id="ARBA00004418"/>
    </source>
</evidence>
<dbReference type="CDD" id="cd10839">
    <property type="entry name" value="cpPDZ1_DegP-like"/>
    <property type="match status" value="1"/>
</dbReference>
<dbReference type="Gene3D" id="2.30.42.10">
    <property type="match status" value="1"/>
</dbReference>
<feature type="domain" description="PDZ" evidence="14">
    <location>
        <begin position="388"/>
        <end position="454"/>
    </location>
</feature>
<dbReference type="Gene3D" id="2.40.10.120">
    <property type="match status" value="1"/>
</dbReference>
<evidence type="ECO:0000256" key="3">
    <source>
        <dbReference type="ARBA" id="ARBA00010541"/>
    </source>
</evidence>
<evidence type="ECO:0000256" key="10">
    <source>
        <dbReference type="ARBA" id="ARBA00022801"/>
    </source>
</evidence>
<dbReference type="Pfam" id="PF13365">
    <property type="entry name" value="Trypsin_2"/>
    <property type="match status" value="1"/>
</dbReference>
<reference evidence="15" key="1">
    <citation type="submission" date="2018-06" db="EMBL/GenBank/DDBJ databases">
        <authorList>
            <person name="Zhirakovskaya E."/>
        </authorList>
    </citation>
    <scope>NUCLEOTIDE SEQUENCE</scope>
</reference>
<evidence type="ECO:0000256" key="8">
    <source>
        <dbReference type="ARBA" id="ARBA00022737"/>
    </source>
</evidence>
<proteinExistence type="inferred from homology"/>
<evidence type="ECO:0000256" key="4">
    <source>
        <dbReference type="ARBA" id="ARBA00013035"/>
    </source>
</evidence>
<dbReference type="GO" id="GO:0042597">
    <property type="term" value="C:periplasmic space"/>
    <property type="evidence" value="ECO:0007669"/>
    <property type="project" value="UniProtKB-SubCell"/>
</dbReference>
<dbReference type="EC" id="3.4.21.107" evidence="4"/>
<evidence type="ECO:0000256" key="7">
    <source>
        <dbReference type="ARBA" id="ARBA00022729"/>
    </source>
</evidence>
<feature type="domain" description="PDZ" evidence="14">
    <location>
        <begin position="274"/>
        <end position="370"/>
    </location>
</feature>
<evidence type="ECO:0000256" key="6">
    <source>
        <dbReference type="ARBA" id="ARBA00022670"/>
    </source>
</evidence>
<dbReference type="InterPro" id="IPR011782">
    <property type="entry name" value="Pept_S1C_Do"/>
</dbReference>
<dbReference type="InterPro" id="IPR009003">
    <property type="entry name" value="Peptidase_S1_PA"/>
</dbReference>
<dbReference type="EMBL" id="UOFC01000123">
    <property type="protein sequence ID" value="VAW47014.1"/>
    <property type="molecule type" value="Genomic_DNA"/>
</dbReference>
<dbReference type="SUPFAM" id="SSF50156">
    <property type="entry name" value="PDZ domain-like"/>
    <property type="match status" value="2"/>
</dbReference>
<accession>A0A3B0WTI9</accession>
<protein>
    <recommendedName>
        <fullName evidence="5">Probable periplasmic serine endoprotease DegP-like</fullName>
        <ecNumber evidence="4">3.4.21.107</ecNumber>
    </recommendedName>
    <alternativeName>
        <fullName evidence="13">Protease Do</fullName>
    </alternativeName>
</protein>
<evidence type="ECO:0000259" key="14">
    <source>
        <dbReference type="PROSITE" id="PS50106"/>
    </source>
</evidence>
<keyword evidence="6 15" id="KW-0645">Protease</keyword>
<evidence type="ECO:0000256" key="11">
    <source>
        <dbReference type="ARBA" id="ARBA00022825"/>
    </source>
</evidence>
<dbReference type="InterPro" id="IPR001940">
    <property type="entry name" value="Peptidase_S1C"/>
</dbReference>
<dbReference type="Pfam" id="PF13180">
    <property type="entry name" value="PDZ_2"/>
    <property type="match status" value="2"/>
</dbReference>
<dbReference type="SMART" id="SM00228">
    <property type="entry name" value="PDZ"/>
    <property type="match status" value="2"/>
</dbReference>
<dbReference type="PRINTS" id="PR00834">
    <property type="entry name" value="PROTEASES2C"/>
</dbReference>
<evidence type="ECO:0000313" key="15">
    <source>
        <dbReference type="EMBL" id="VAW47014.1"/>
    </source>
</evidence>
<evidence type="ECO:0000256" key="9">
    <source>
        <dbReference type="ARBA" id="ARBA00022764"/>
    </source>
</evidence>
<keyword evidence="7" id="KW-0732">Signal</keyword>
<dbReference type="SUPFAM" id="SSF50494">
    <property type="entry name" value="Trypsin-like serine proteases"/>
    <property type="match status" value="1"/>
</dbReference>
<dbReference type="GO" id="GO:0006508">
    <property type="term" value="P:proteolysis"/>
    <property type="evidence" value="ECO:0007669"/>
    <property type="project" value="UniProtKB-KW"/>
</dbReference>
<comment type="subcellular location">
    <subcellularLocation>
        <location evidence="2">Periplasm</location>
    </subcellularLocation>
</comment>
<dbReference type="AlphaFoldDB" id="A0A3B0WTI9"/>
<dbReference type="InterPro" id="IPR036034">
    <property type="entry name" value="PDZ_sf"/>
</dbReference>
<evidence type="ECO:0000256" key="13">
    <source>
        <dbReference type="ARBA" id="ARBA00032850"/>
    </source>
</evidence>
<keyword evidence="11" id="KW-0720">Serine protease</keyword>
<keyword evidence="8" id="KW-0677">Repeat</keyword>
<name>A0A3B0WTI9_9ZZZZ</name>
<gene>
    <name evidence="15" type="ORF">MNBD_GAMMA03-1196</name>
</gene>